<dbReference type="Proteomes" id="UP001309876">
    <property type="component" value="Unassembled WGS sequence"/>
</dbReference>
<reference evidence="2 3" key="1">
    <citation type="submission" date="2023-08" db="EMBL/GenBank/DDBJ databases">
        <title>Black Yeasts Isolated from many extreme environments.</title>
        <authorList>
            <person name="Coleine C."/>
            <person name="Stajich J.E."/>
            <person name="Selbmann L."/>
        </authorList>
    </citation>
    <scope>NUCLEOTIDE SEQUENCE [LARGE SCALE GENOMIC DNA]</scope>
    <source>
        <strain evidence="2 3">CCFEE 5910</strain>
    </source>
</reference>
<feature type="compositionally biased region" description="Basic and acidic residues" evidence="1">
    <location>
        <begin position="1"/>
        <end position="11"/>
    </location>
</feature>
<dbReference type="AlphaFoldDB" id="A0AAN7T3F3"/>
<organism evidence="2 3">
    <name type="scientific">Lithohypha guttulata</name>
    <dbReference type="NCBI Taxonomy" id="1690604"/>
    <lineage>
        <taxon>Eukaryota</taxon>
        <taxon>Fungi</taxon>
        <taxon>Dikarya</taxon>
        <taxon>Ascomycota</taxon>
        <taxon>Pezizomycotina</taxon>
        <taxon>Eurotiomycetes</taxon>
        <taxon>Chaetothyriomycetidae</taxon>
        <taxon>Chaetothyriales</taxon>
        <taxon>Trichomeriaceae</taxon>
        <taxon>Lithohypha</taxon>
    </lineage>
</organism>
<proteinExistence type="predicted"/>
<comment type="caution">
    <text evidence="2">The sequence shown here is derived from an EMBL/GenBank/DDBJ whole genome shotgun (WGS) entry which is preliminary data.</text>
</comment>
<accession>A0AAN7T3F3</accession>
<evidence type="ECO:0000256" key="1">
    <source>
        <dbReference type="SAM" id="MobiDB-lite"/>
    </source>
</evidence>
<evidence type="ECO:0000313" key="2">
    <source>
        <dbReference type="EMBL" id="KAK5087777.1"/>
    </source>
</evidence>
<feature type="compositionally biased region" description="Basic and acidic residues" evidence="1">
    <location>
        <begin position="138"/>
        <end position="147"/>
    </location>
</feature>
<protein>
    <submittedName>
        <fullName evidence="2">Uncharacterized protein</fullName>
    </submittedName>
</protein>
<evidence type="ECO:0000313" key="3">
    <source>
        <dbReference type="Proteomes" id="UP001309876"/>
    </source>
</evidence>
<dbReference type="EMBL" id="JAVRRJ010000002">
    <property type="protein sequence ID" value="KAK5087777.1"/>
    <property type="molecule type" value="Genomic_DNA"/>
</dbReference>
<feature type="compositionally biased region" description="Basic and acidic residues" evidence="1">
    <location>
        <begin position="108"/>
        <end position="120"/>
    </location>
</feature>
<name>A0AAN7T3F3_9EURO</name>
<feature type="compositionally biased region" description="Basic residues" evidence="1">
    <location>
        <begin position="55"/>
        <end position="67"/>
    </location>
</feature>
<keyword evidence="3" id="KW-1185">Reference proteome</keyword>
<gene>
    <name evidence="2" type="ORF">LTR05_001992</name>
</gene>
<feature type="region of interest" description="Disordered" evidence="1">
    <location>
        <begin position="1"/>
        <end position="157"/>
    </location>
</feature>
<sequence length="201" mass="22168">MGDADTRESQRKKSKVMSNKTGTELARRPASDGGANLPENEDEDSLISPPDSNKKPKRRRRRGKKGQGAKVKIEDSSTSAHDTTKPPPLTQTSPHAHDNVPEGETEVMPDKDIKLEDTKKQKGRLPLSDTNPINKPESANEFKHEPTSDGTDEGYYGFDFDGYDAPELFMADPRDREVAEIVCGDGAGFVPDFFSDGNHLR</sequence>